<gene>
    <name evidence="2" type="ORF">Agabi119p4_8462</name>
</gene>
<feature type="compositionally biased region" description="Basic and acidic residues" evidence="1">
    <location>
        <begin position="142"/>
        <end position="166"/>
    </location>
</feature>
<dbReference type="EMBL" id="JABXXO010000011">
    <property type="protein sequence ID" value="KAF7763925.1"/>
    <property type="molecule type" value="Genomic_DNA"/>
</dbReference>
<dbReference type="Proteomes" id="UP000629468">
    <property type="component" value="Unassembled WGS sequence"/>
</dbReference>
<feature type="compositionally biased region" description="Pro residues" evidence="1">
    <location>
        <begin position="1"/>
        <end position="13"/>
    </location>
</feature>
<organism evidence="2 3">
    <name type="scientific">Agaricus bisporus var. burnettii</name>
    <dbReference type="NCBI Taxonomy" id="192524"/>
    <lineage>
        <taxon>Eukaryota</taxon>
        <taxon>Fungi</taxon>
        <taxon>Dikarya</taxon>
        <taxon>Basidiomycota</taxon>
        <taxon>Agaricomycotina</taxon>
        <taxon>Agaricomycetes</taxon>
        <taxon>Agaricomycetidae</taxon>
        <taxon>Agaricales</taxon>
        <taxon>Agaricineae</taxon>
        <taxon>Agaricaceae</taxon>
        <taxon>Agaricus</taxon>
    </lineage>
</organism>
<evidence type="ECO:0000256" key="1">
    <source>
        <dbReference type="SAM" id="MobiDB-lite"/>
    </source>
</evidence>
<accession>A0A8H7C6A0</accession>
<feature type="region of interest" description="Disordered" evidence="1">
    <location>
        <begin position="195"/>
        <end position="229"/>
    </location>
</feature>
<name>A0A8H7C6A0_AGABI</name>
<feature type="region of interest" description="Disordered" evidence="1">
    <location>
        <begin position="45"/>
        <end position="74"/>
    </location>
</feature>
<feature type="region of interest" description="Disordered" evidence="1">
    <location>
        <begin position="248"/>
        <end position="324"/>
    </location>
</feature>
<proteinExistence type="predicted"/>
<evidence type="ECO:0000313" key="3">
    <source>
        <dbReference type="Proteomes" id="UP000629468"/>
    </source>
</evidence>
<comment type="caution">
    <text evidence="2">The sequence shown here is derived from an EMBL/GenBank/DDBJ whole genome shotgun (WGS) entry which is preliminary data.</text>
</comment>
<dbReference type="AlphaFoldDB" id="A0A8H7C6A0"/>
<protein>
    <submittedName>
        <fullName evidence="2">Uncharacterized protein</fullName>
    </submittedName>
</protein>
<feature type="compositionally biased region" description="Acidic residues" evidence="1">
    <location>
        <begin position="213"/>
        <end position="229"/>
    </location>
</feature>
<evidence type="ECO:0000313" key="2">
    <source>
        <dbReference type="EMBL" id="KAF7763925.1"/>
    </source>
</evidence>
<sequence>MPRTRNPPPTPKPPRQRRKAAKAELEVVPELAVPKADIVPKPAATQCGTKKATSDAEEFNSTVADTKETSEAESAQVIPLKCTYEDDNGKQGLVTISKKAKKSSKATKVAGDAGTPIRPARRSARPQAKTPVVEKKRKRHTKTEIEADKAKAEAEKQRKEELTMENHRAIAQMNIVEDVERAEATTRAVQTFAELEADSESGEEFVGINDVTSGDDTETEDNVESDEPIDMEKLKKANKAMQNMIKALKAQVGDSKKKTSTGGKKSGRIAFASGLRPGWDNNTKKSPENQSHVQISVGGLNDSDAEAGNPFPPARNSNPITEPKNLKEGCQKLERDRSRKNEMIITVDTVDKGKAAPQPRVKRLATKSASKVAAVPVKVETLKEVSILQTKDDDEKVEKAKEKRLNANNVRMADLPKFATEKWRDTFLPTLYDKFFTSPNPFCDFCIGTPTFVNILQAVVEEVYPEVDYTVTALGSIHFLAYNRINEKRSSIGSNAIKLLEAHVSKLDGAVAAKEWLCWCIWPGDPLLFRLPSPIRSQEVRFIPCRLRYF</sequence>
<reference evidence="2 3" key="1">
    <citation type="journal article" name="Sci. Rep.">
        <title>Telomere-to-telomere assembled and centromere annotated genomes of the two main subspecies of the button mushroom Agaricus bisporus reveal especially polymorphic chromosome ends.</title>
        <authorList>
            <person name="Sonnenberg A.S.M."/>
            <person name="Sedaghat-Telgerd N."/>
            <person name="Lavrijssen B."/>
            <person name="Ohm R.A."/>
            <person name="Hendrickx P.M."/>
            <person name="Scholtmeijer K."/>
            <person name="Baars J.J.P."/>
            <person name="van Peer A."/>
        </authorList>
    </citation>
    <scope>NUCLEOTIDE SEQUENCE [LARGE SCALE GENOMIC DNA]</scope>
    <source>
        <strain evidence="2 3">H119_p4</strain>
    </source>
</reference>
<feature type="region of interest" description="Disordered" evidence="1">
    <location>
        <begin position="98"/>
        <end position="166"/>
    </location>
</feature>
<feature type="region of interest" description="Disordered" evidence="1">
    <location>
        <begin position="1"/>
        <end position="23"/>
    </location>
</feature>